<name>A0A848CTJ0_ANEAE</name>
<gene>
    <name evidence="1" type="ORF">HF838_01150</name>
</gene>
<organism evidence="1 2">
    <name type="scientific">Aneurinibacillus aneurinilyticus</name>
    <name type="common">Bacillus aneurinolyticus</name>
    <dbReference type="NCBI Taxonomy" id="1391"/>
    <lineage>
        <taxon>Bacteria</taxon>
        <taxon>Bacillati</taxon>
        <taxon>Bacillota</taxon>
        <taxon>Bacilli</taxon>
        <taxon>Bacillales</taxon>
        <taxon>Paenibacillaceae</taxon>
        <taxon>Aneurinibacillus group</taxon>
        <taxon>Aneurinibacillus</taxon>
    </lineage>
</organism>
<reference evidence="1 2" key="1">
    <citation type="submission" date="2020-04" db="EMBL/GenBank/DDBJ databases">
        <authorList>
            <person name="Hitch T.C.A."/>
            <person name="Wylensek D."/>
            <person name="Clavel T."/>
        </authorList>
    </citation>
    <scope>NUCLEOTIDE SEQUENCE [LARGE SCALE GENOMIC DNA]</scope>
    <source>
        <strain evidence="1 2">WB01_D5_05</strain>
    </source>
</reference>
<protein>
    <submittedName>
        <fullName evidence="1">Uncharacterized protein</fullName>
    </submittedName>
</protein>
<accession>A0A848CTJ0</accession>
<comment type="caution">
    <text evidence="1">The sequence shown here is derived from an EMBL/GenBank/DDBJ whole genome shotgun (WGS) entry which is preliminary data.</text>
</comment>
<dbReference type="EMBL" id="JABAGO010000001">
    <property type="protein sequence ID" value="NME96852.1"/>
    <property type="molecule type" value="Genomic_DNA"/>
</dbReference>
<evidence type="ECO:0000313" key="1">
    <source>
        <dbReference type="EMBL" id="NME96852.1"/>
    </source>
</evidence>
<dbReference type="AlphaFoldDB" id="A0A848CTJ0"/>
<sequence>MIDFLKSKGIKAYNEIKEIAEHPDLLFSNDLRQINAEASYNMYTIQSLNKLAKKKGISIVELEKVFSFVEASWETYLKKYYSGKAFFFYMWGDNLIPAIRVSVVSYFKGLELPFSCELNKVSDMQNIFKAYVENAQFNGLVITMQEEVTDEGEESEIEQDFCLTVYSKIISC</sequence>
<evidence type="ECO:0000313" key="2">
    <source>
        <dbReference type="Proteomes" id="UP000561326"/>
    </source>
</evidence>
<dbReference type="Proteomes" id="UP000561326">
    <property type="component" value="Unassembled WGS sequence"/>
</dbReference>
<proteinExistence type="predicted"/>